<protein>
    <submittedName>
        <fullName evidence="1">Uncharacterized protein</fullName>
    </submittedName>
</protein>
<accession>A0A8J3W1V0</accession>
<dbReference type="AlphaFoldDB" id="A0A8J3W1V0"/>
<evidence type="ECO:0000313" key="1">
    <source>
        <dbReference type="EMBL" id="GIH72151.1"/>
    </source>
</evidence>
<reference evidence="1" key="1">
    <citation type="submission" date="2021-01" db="EMBL/GenBank/DDBJ databases">
        <title>Whole genome shotgun sequence of Sphaerimonospora thailandensis NBRC 107569.</title>
        <authorList>
            <person name="Komaki H."/>
            <person name="Tamura T."/>
        </authorList>
    </citation>
    <scope>NUCLEOTIDE SEQUENCE</scope>
    <source>
        <strain evidence="1">NBRC 107569</strain>
    </source>
</reference>
<name>A0A8J3W1V0_9ACTN</name>
<comment type="caution">
    <text evidence="1">The sequence shown here is derived from an EMBL/GenBank/DDBJ whole genome shotgun (WGS) entry which is preliminary data.</text>
</comment>
<organism evidence="1 2">
    <name type="scientific">Sphaerimonospora thailandensis</name>
    <dbReference type="NCBI Taxonomy" id="795644"/>
    <lineage>
        <taxon>Bacteria</taxon>
        <taxon>Bacillati</taxon>
        <taxon>Actinomycetota</taxon>
        <taxon>Actinomycetes</taxon>
        <taxon>Streptosporangiales</taxon>
        <taxon>Streptosporangiaceae</taxon>
        <taxon>Sphaerimonospora</taxon>
    </lineage>
</organism>
<keyword evidence="2" id="KW-1185">Reference proteome</keyword>
<dbReference type="EMBL" id="BOOG01000046">
    <property type="protein sequence ID" value="GIH72151.1"/>
    <property type="molecule type" value="Genomic_DNA"/>
</dbReference>
<evidence type="ECO:0000313" key="2">
    <source>
        <dbReference type="Proteomes" id="UP000610966"/>
    </source>
</evidence>
<sequence length="60" mass="6830">MAPVRGLLNGQIHGRAKRPDQHVAGAFVRRCRLWIDEEECPHVLKVNERFTADACDTTDE</sequence>
<gene>
    <name evidence="1" type="ORF">Mth01_44040</name>
</gene>
<dbReference type="Proteomes" id="UP000610966">
    <property type="component" value="Unassembled WGS sequence"/>
</dbReference>
<proteinExistence type="predicted"/>